<dbReference type="WBParaSite" id="NBR_0000268301-mRNA-1">
    <property type="protein sequence ID" value="NBR_0000268301-mRNA-1"/>
    <property type="gene ID" value="NBR_0000268301"/>
</dbReference>
<accession>A0A0N4XJI1</accession>
<dbReference type="Proteomes" id="UP000271162">
    <property type="component" value="Unassembled WGS sequence"/>
</dbReference>
<feature type="coiled-coil region" evidence="1">
    <location>
        <begin position="7"/>
        <end position="55"/>
    </location>
</feature>
<feature type="coiled-coil region" evidence="1">
    <location>
        <begin position="95"/>
        <end position="202"/>
    </location>
</feature>
<dbReference type="AlphaFoldDB" id="A0A0N4XJI1"/>
<protein>
    <submittedName>
        <fullName evidence="5">Homeobox protein cut-like</fullName>
    </submittedName>
</protein>
<evidence type="ECO:0000256" key="1">
    <source>
        <dbReference type="SAM" id="Coils"/>
    </source>
</evidence>
<feature type="region of interest" description="Disordered" evidence="2">
    <location>
        <begin position="211"/>
        <end position="238"/>
    </location>
</feature>
<feature type="compositionally biased region" description="Basic and acidic residues" evidence="2">
    <location>
        <begin position="439"/>
        <end position="450"/>
    </location>
</feature>
<name>A0A0N4XJI1_NIPBR</name>
<gene>
    <name evidence="3" type="ORF">NBR_LOCUS2684</name>
</gene>
<organism evidence="5">
    <name type="scientific">Nippostrongylus brasiliensis</name>
    <name type="common">Rat hookworm</name>
    <dbReference type="NCBI Taxonomy" id="27835"/>
    <lineage>
        <taxon>Eukaryota</taxon>
        <taxon>Metazoa</taxon>
        <taxon>Ecdysozoa</taxon>
        <taxon>Nematoda</taxon>
        <taxon>Chromadorea</taxon>
        <taxon>Rhabditida</taxon>
        <taxon>Rhabditina</taxon>
        <taxon>Rhabditomorpha</taxon>
        <taxon>Strongyloidea</taxon>
        <taxon>Heligmosomidae</taxon>
        <taxon>Nippostrongylus</taxon>
    </lineage>
</organism>
<keyword evidence="4" id="KW-1185">Reference proteome</keyword>
<sequence length="450" mass="50089">MRATIRISALEAERNDLEERAEAAATEARDLGRHLKELREQMHIMESELAASRNAVGVAQRGNSMFAEFAEERLKLEADLKTLFAKYETEVSSELVELRGRVRTLDDRLASARNDLITIARKNGSDPQLKAYYRCLKFEMESLRHERNKLRDERDRLVDENACLSARAVNAEKLVEYANDDLETLKLQLAMLKEREQQQDADKVAELINGNGGEGDTKPTVPALFAPKSTPQPVTRSKSLLKQAVSETKLPPRTPFGDRTVESFDNPVKAQSEVRLKRLRFADIDANEQEEDSMRRESISASELRRLARKQARKGGSKLLPIAEPIMRLTAKINTTTTEAQNRLSIKVDNELHNVPTNLTASSGSSSVAKKLPFDSVADSAATAKPSIFSDSTTSFSADCNSSKCLPPTLNEGSEMSFVDRNKCGLESITQSPMDVSEDVPHEKENAPID</sequence>
<keyword evidence="1" id="KW-0175">Coiled coil</keyword>
<reference evidence="3 4" key="2">
    <citation type="submission" date="2018-11" db="EMBL/GenBank/DDBJ databases">
        <authorList>
            <consortium name="Pathogen Informatics"/>
        </authorList>
    </citation>
    <scope>NUCLEOTIDE SEQUENCE [LARGE SCALE GENOMIC DNA]</scope>
</reference>
<dbReference type="EMBL" id="UYSL01003301">
    <property type="protein sequence ID" value="VDL66273.1"/>
    <property type="molecule type" value="Genomic_DNA"/>
</dbReference>
<feature type="region of interest" description="Disordered" evidence="2">
    <location>
        <begin position="429"/>
        <end position="450"/>
    </location>
</feature>
<feature type="compositionally biased region" description="Polar residues" evidence="2">
    <location>
        <begin position="229"/>
        <end position="238"/>
    </location>
</feature>
<proteinExistence type="predicted"/>
<evidence type="ECO:0000313" key="4">
    <source>
        <dbReference type="Proteomes" id="UP000271162"/>
    </source>
</evidence>
<evidence type="ECO:0000313" key="3">
    <source>
        <dbReference type="EMBL" id="VDL66273.1"/>
    </source>
</evidence>
<evidence type="ECO:0000256" key="2">
    <source>
        <dbReference type="SAM" id="MobiDB-lite"/>
    </source>
</evidence>
<evidence type="ECO:0000313" key="5">
    <source>
        <dbReference type="WBParaSite" id="NBR_0000268301-mRNA-1"/>
    </source>
</evidence>
<reference evidence="5" key="1">
    <citation type="submission" date="2017-02" db="UniProtKB">
        <authorList>
            <consortium name="WormBaseParasite"/>
        </authorList>
    </citation>
    <scope>IDENTIFICATION</scope>
</reference>